<name>A0A814I0G9_9BILA</name>
<reference evidence="1" key="1">
    <citation type="submission" date="2021-02" db="EMBL/GenBank/DDBJ databases">
        <authorList>
            <person name="Nowell W R."/>
        </authorList>
    </citation>
    <scope>NUCLEOTIDE SEQUENCE</scope>
    <source>
        <strain evidence="1">Ploen Becks lab</strain>
    </source>
</reference>
<comment type="caution">
    <text evidence="1">The sequence shown here is derived from an EMBL/GenBank/DDBJ whole genome shotgun (WGS) entry which is preliminary data.</text>
</comment>
<evidence type="ECO:0000313" key="2">
    <source>
        <dbReference type="Proteomes" id="UP000663879"/>
    </source>
</evidence>
<organism evidence="1 2">
    <name type="scientific">Brachionus calyciflorus</name>
    <dbReference type="NCBI Taxonomy" id="104777"/>
    <lineage>
        <taxon>Eukaryota</taxon>
        <taxon>Metazoa</taxon>
        <taxon>Spiralia</taxon>
        <taxon>Gnathifera</taxon>
        <taxon>Rotifera</taxon>
        <taxon>Eurotatoria</taxon>
        <taxon>Monogononta</taxon>
        <taxon>Pseudotrocha</taxon>
        <taxon>Ploima</taxon>
        <taxon>Brachionidae</taxon>
        <taxon>Brachionus</taxon>
    </lineage>
</organism>
<dbReference type="EMBL" id="CAJNOC010004334">
    <property type="protein sequence ID" value="CAF1017963.1"/>
    <property type="molecule type" value="Genomic_DNA"/>
</dbReference>
<evidence type="ECO:0000313" key="1">
    <source>
        <dbReference type="EMBL" id="CAF1017963.1"/>
    </source>
</evidence>
<gene>
    <name evidence="1" type="ORF">OXX778_LOCUS17229</name>
</gene>
<dbReference type="Gene3D" id="2.60.120.200">
    <property type="match status" value="1"/>
</dbReference>
<dbReference type="Proteomes" id="UP000663879">
    <property type="component" value="Unassembled WGS sequence"/>
</dbReference>
<dbReference type="SUPFAM" id="SSF49899">
    <property type="entry name" value="Concanavalin A-like lectins/glucanases"/>
    <property type="match status" value="1"/>
</dbReference>
<accession>A0A814I0G9</accession>
<dbReference type="Pfam" id="PF13385">
    <property type="entry name" value="Laminin_G_3"/>
    <property type="match status" value="1"/>
</dbReference>
<proteinExistence type="predicted"/>
<evidence type="ECO:0008006" key="3">
    <source>
        <dbReference type="Google" id="ProtNLM"/>
    </source>
</evidence>
<protein>
    <recommendedName>
        <fullName evidence="3">LamG-like jellyroll fold domain-containing protein</fullName>
    </recommendedName>
</protein>
<dbReference type="AlphaFoldDB" id="A0A814I0G9"/>
<dbReference type="OrthoDB" id="9987725at2759"/>
<dbReference type="InterPro" id="IPR013320">
    <property type="entry name" value="ConA-like_dom_sf"/>
</dbReference>
<sequence length="191" mass="21714">MVNSGCVYEQTNIAFVSNRFGNSNSAFRLQNGFVRVANNTYFSGEFTVTAWVKLNAYLTHQRLIDFGNGECSDNVLISLSGFDNKIYFHVFYKNTPTVLNSNAILSLNIWHHVSFTCLGNIMKIYVNGSMVANKTGSISNIVRSVLRQRNYIGRSNWNSDPHADLDFSDLKIYSKELSDLEIYKDYNSVFL</sequence>
<keyword evidence="2" id="KW-1185">Reference proteome</keyword>